<protein>
    <submittedName>
        <fullName evidence="1">Uncharacterized protein</fullName>
    </submittedName>
</protein>
<keyword evidence="2" id="KW-1185">Reference proteome</keyword>
<gene>
    <name evidence="1" type="ORF">rsdtw13_04640</name>
</gene>
<evidence type="ECO:0000313" key="1">
    <source>
        <dbReference type="EMBL" id="GKX65206.1"/>
    </source>
</evidence>
<proteinExistence type="predicted"/>
<organism evidence="1 2">
    <name type="scientific">Inconstantimicrobium mannanitabidum</name>
    <dbReference type="NCBI Taxonomy" id="1604901"/>
    <lineage>
        <taxon>Bacteria</taxon>
        <taxon>Bacillati</taxon>
        <taxon>Bacillota</taxon>
        <taxon>Clostridia</taxon>
        <taxon>Eubacteriales</taxon>
        <taxon>Clostridiaceae</taxon>
        <taxon>Inconstantimicrobium</taxon>
    </lineage>
</organism>
<comment type="caution">
    <text evidence="1">The sequence shown here is derived from an EMBL/GenBank/DDBJ whole genome shotgun (WGS) entry which is preliminary data.</text>
</comment>
<sequence>MISNFIKCGITKEEAITMENIWYKIVKEVAVLSRKGQSMEIKESKHCIYRCNPEKIIKEVYNLIDEL</sequence>
<dbReference type="EMBL" id="BROD01000001">
    <property type="protein sequence ID" value="GKX65206.1"/>
    <property type="molecule type" value="Genomic_DNA"/>
</dbReference>
<accession>A0ACB5R8B6</accession>
<dbReference type="Proteomes" id="UP001058074">
    <property type="component" value="Unassembled WGS sequence"/>
</dbReference>
<reference evidence="1" key="1">
    <citation type="journal article" date="2025" name="Int. J. Syst. Evol. Microbiol.">
        <title>Inconstantimicrobium mannanitabidum sp. nov., a novel member of the family Clostridiaceae isolated from anoxic soil under the treatment of reductive soil disinfestation.</title>
        <authorList>
            <person name="Ueki A."/>
            <person name="Tonouchi A."/>
            <person name="Honma S."/>
            <person name="Kaku N."/>
            <person name="Ueki K."/>
        </authorList>
    </citation>
    <scope>NUCLEOTIDE SEQUENCE</scope>
    <source>
        <strain evidence="1">TW13</strain>
    </source>
</reference>
<name>A0ACB5R8B6_9CLOT</name>
<evidence type="ECO:0000313" key="2">
    <source>
        <dbReference type="Proteomes" id="UP001058074"/>
    </source>
</evidence>